<evidence type="ECO:0000259" key="6">
    <source>
        <dbReference type="Pfam" id="PF02631"/>
    </source>
</evidence>
<keyword evidence="10" id="KW-1185">Reference proteome</keyword>
<accession>A0ABS4H1E6</accession>
<dbReference type="Pfam" id="PF21982">
    <property type="entry name" value="RecX_HTH1"/>
    <property type="match status" value="1"/>
</dbReference>
<dbReference type="InterPro" id="IPR053925">
    <property type="entry name" value="RecX_HTH_3rd"/>
</dbReference>
<dbReference type="InterPro" id="IPR053924">
    <property type="entry name" value="RecX_HTH_2nd"/>
</dbReference>
<reference evidence="9 10" key="1">
    <citation type="submission" date="2021-03" db="EMBL/GenBank/DDBJ databases">
        <title>Genomic Encyclopedia of Type Strains, Phase IV (KMG-IV): sequencing the most valuable type-strain genomes for metagenomic binning, comparative biology and taxonomic classification.</title>
        <authorList>
            <person name="Goeker M."/>
        </authorList>
    </citation>
    <scope>NUCLEOTIDE SEQUENCE [LARGE SCALE GENOMIC DNA]</scope>
    <source>
        <strain evidence="9 10">DSM 23491</strain>
    </source>
</reference>
<dbReference type="PANTHER" id="PTHR33602">
    <property type="entry name" value="REGULATORY PROTEIN RECX FAMILY PROTEIN"/>
    <property type="match status" value="1"/>
</dbReference>
<comment type="function">
    <text evidence="5">Modulates RecA activity.</text>
</comment>
<dbReference type="PANTHER" id="PTHR33602:SF1">
    <property type="entry name" value="REGULATORY PROTEIN RECX FAMILY PROTEIN"/>
    <property type="match status" value="1"/>
</dbReference>
<feature type="domain" description="RecX third three-helical" evidence="7">
    <location>
        <begin position="181"/>
        <end position="226"/>
    </location>
</feature>
<evidence type="ECO:0000256" key="1">
    <source>
        <dbReference type="ARBA" id="ARBA00004496"/>
    </source>
</evidence>
<evidence type="ECO:0000313" key="9">
    <source>
        <dbReference type="EMBL" id="MBP1936349.1"/>
    </source>
</evidence>
<evidence type="ECO:0000259" key="8">
    <source>
        <dbReference type="Pfam" id="PF21982"/>
    </source>
</evidence>
<dbReference type="HAMAP" id="MF_01114">
    <property type="entry name" value="RecX"/>
    <property type="match status" value="1"/>
</dbReference>
<sequence>MEENELPIQQDGGPNNQETLLQLPDEGELVITSVEHAKKAKNRYLIWFGDLSLSVHEDVMIKYRMLKGSTFNKQELGEIIIADEKQRAYVQAILYLGRKPRTRQEVAIRLREKEIEEGVIDEIINRLEQEGLLNDAIYARQWAQQRVSSQRKGKVWVRHELRQKGINKSLISEALEQISEEEELASAITIGRKKWKQTKGERLDRRRKTAAYLMRRGFSSELVRRAFVEIENEDGFEE</sequence>
<dbReference type="InterPro" id="IPR036388">
    <property type="entry name" value="WH-like_DNA-bd_sf"/>
</dbReference>
<comment type="similarity">
    <text evidence="2 5">Belongs to the RecX family.</text>
</comment>
<name>A0ABS4H1E6_9BACL</name>
<evidence type="ECO:0000256" key="5">
    <source>
        <dbReference type="HAMAP-Rule" id="MF_01114"/>
    </source>
</evidence>
<dbReference type="RefSeq" id="WP_209846474.1">
    <property type="nucleotide sequence ID" value="NZ_CBCRVE010000002.1"/>
</dbReference>
<dbReference type="Pfam" id="PF02631">
    <property type="entry name" value="RecX_HTH2"/>
    <property type="match status" value="1"/>
</dbReference>
<evidence type="ECO:0000256" key="4">
    <source>
        <dbReference type="ARBA" id="ARBA00022490"/>
    </source>
</evidence>
<feature type="domain" description="RecX second three-helical" evidence="6">
    <location>
        <begin position="134"/>
        <end position="175"/>
    </location>
</feature>
<dbReference type="InterPro" id="IPR003783">
    <property type="entry name" value="Regulatory_RecX"/>
</dbReference>
<comment type="caution">
    <text evidence="9">The sequence shown here is derived from an EMBL/GenBank/DDBJ whole genome shotgun (WGS) entry which is preliminary data.</text>
</comment>
<evidence type="ECO:0000313" key="10">
    <source>
        <dbReference type="Proteomes" id="UP001519273"/>
    </source>
</evidence>
<protein>
    <recommendedName>
        <fullName evidence="3 5">Regulatory protein RecX</fullName>
    </recommendedName>
</protein>
<gene>
    <name evidence="5" type="primary">recX</name>
    <name evidence="9" type="ORF">J2Z20_001210</name>
</gene>
<dbReference type="Pfam" id="PF21981">
    <property type="entry name" value="RecX_HTH3"/>
    <property type="match status" value="1"/>
</dbReference>
<dbReference type="Gene3D" id="1.10.10.10">
    <property type="entry name" value="Winged helix-like DNA-binding domain superfamily/Winged helix DNA-binding domain"/>
    <property type="match status" value="3"/>
</dbReference>
<evidence type="ECO:0000256" key="2">
    <source>
        <dbReference type="ARBA" id="ARBA00009695"/>
    </source>
</evidence>
<evidence type="ECO:0000259" key="7">
    <source>
        <dbReference type="Pfam" id="PF21981"/>
    </source>
</evidence>
<dbReference type="Proteomes" id="UP001519273">
    <property type="component" value="Unassembled WGS sequence"/>
</dbReference>
<comment type="subcellular location">
    <subcellularLocation>
        <location evidence="1 5">Cytoplasm</location>
    </subcellularLocation>
</comment>
<evidence type="ECO:0000256" key="3">
    <source>
        <dbReference type="ARBA" id="ARBA00018111"/>
    </source>
</evidence>
<feature type="domain" description="RecX first three-helical" evidence="8">
    <location>
        <begin position="88"/>
        <end position="127"/>
    </location>
</feature>
<dbReference type="InterPro" id="IPR053926">
    <property type="entry name" value="RecX_HTH_1st"/>
</dbReference>
<organism evidence="9 10">
    <name type="scientific">Paenibacillus sediminis</name>
    <dbReference type="NCBI Taxonomy" id="664909"/>
    <lineage>
        <taxon>Bacteria</taxon>
        <taxon>Bacillati</taxon>
        <taxon>Bacillota</taxon>
        <taxon>Bacilli</taxon>
        <taxon>Bacillales</taxon>
        <taxon>Paenibacillaceae</taxon>
        <taxon>Paenibacillus</taxon>
    </lineage>
</organism>
<dbReference type="EMBL" id="JAGGKP010000001">
    <property type="protein sequence ID" value="MBP1936349.1"/>
    <property type="molecule type" value="Genomic_DNA"/>
</dbReference>
<proteinExistence type="inferred from homology"/>
<keyword evidence="4 5" id="KW-0963">Cytoplasm</keyword>